<evidence type="ECO:0000259" key="9">
    <source>
        <dbReference type="SMART" id="SM00635"/>
    </source>
</evidence>
<evidence type="ECO:0000256" key="2">
    <source>
        <dbReference type="ARBA" id="ARBA00004442"/>
    </source>
</evidence>
<organism evidence="10 11">
    <name type="scientific">Chryseosolibacter histidini</name>
    <dbReference type="NCBI Taxonomy" id="2782349"/>
    <lineage>
        <taxon>Bacteria</taxon>
        <taxon>Pseudomonadati</taxon>
        <taxon>Bacteroidota</taxon>
        <taxon>Cytophagia</taxon>
        <taxon>Cytophagales</taxon>
        <taxon>Chryseotaleaceae</taxon>
        <taxon>Chryseosolibacter</taxon>
    </lineage>
</organism>
<evidence type="ECO:0000256" key="6">
    <source>
        <dbReference type="ARBA" id="ARBA00023136"/>
    </source>
</evidence>
<dbReference type="InterPro" id="IPR003343">
    <property type="entry name" value="Big_2"/>
</dbReference>
<evidence type="ECO:0000313" key="11">
    <source>
        <dbReference type="Proteomes" id="UP001319200"/>
    </source>
</evidence>
<dbReference type="InterPro" id="IPR003368">
    <property type="entry name" value="POMP_repeat"/>
</dbReference>
<dbReference type="SUPFAM" id="SSF51126">
    <property type="entry name" value="Pectin lyase-like"/>
    <property type="match status" value="2"/>
</dbReference>
<comment type="caution">
    <text evidence="10">The sequence shown here is derived from an EMBL/GenBank/DDBJ whole genome shotgun (WGS) entry which is preliminary data.</text>
</comment>
<dbReference type="RefSeq" id="WP_254161946.1">
    <property type="nucleotide sequence ID" value="NZ_JAHESF010000005.1"/>
</dbReference>
<feature type="signal peptide" evidence="8">
    <location>
        <begin position="1"/>
        <end position="23"/>
    </location>
</feature>
<proteinExistence type="predicted"/>
<dbReference type="Proteomes" id="UP001319200">
    <property type="component" value="Unassembled WGS sequence"/>
</dbReference>
<dbReference type="NCBIfam" id="NF041518">
    <property type="entry name" value="choice_anch_Q"/>
    <property type="match status" value="2"/>
</dbReference>
<reference evidence="10 11" key="1">
    <citation type="submission" date="2021-05" db="EMBL/GenBank/DDBJ databases">
        <title>A Polyphasic approach of four new species of the genus Ohtaekwangia: Ohtaekwangia histidinii sp. nov., Ohtaekwangia cretensis sp. nov., Ohtaekwangia indiensis sp. nov., Ohtaekwangia reichenbachii sp. nov. from diverse environment.</title>
        <authorList>
            <person name="Octaviana S."/>
        </authorList>
    </citation>
    <scope>NUCLEOTIDE SEQUENCE [LARGE SCALE GENOMIC DNA]</scope>
    <source>
        <strain evidence="10 11">PWU4</strain>
    </source>
</reference>
<sequence length="1365" mass="142420">MTQFYRLCGVWAAALLLAFSASAQSTYYVKANASGSNNGTSWTNAFTDLQRAIDVAVSGDQIWVAAGTYKPSKDMAGSTTPADARTKTFVIKNGVKLYGGFAGTETTLGQRNETVNATILSGDINGNDGGDFVNNGENVYHVMVANAITTETVLDGFIITGGNANLTSAFLGMSYGHQYGGGLISSQVNTNLAVTRCIFRGNYAGFGGGAMQLYYSAPVISGCVFAGNSVSNSYGGAIYFEHGSPVIASSVFTGNKSDYQGGALYIFNYSDPVIVNSTFTDNYAKVNGGAIYVRNSCTVDIRNSVIWNNTGGGTQAVANEGIAVIGVTYSDVQGGYTGTGNINIDPAFHNASDADGADNLWRTADDGLALRAASPLANTGSNAAIPAGVTTDILGNARILNTTVNMGAYEALLPAVRYYVNGSAWVNGNGSSWYNTFNNLQSAIDVAVSGDEIWVAAGTYKPTKDITGSGFPADARTRTFLIKNGVKLYGGFAGLESTLNERDFTANPTVLTGDMWDNDESNFINNGENVYHVTTASGIVSPTVLDGFIIKGGNANLTAAFLGMSYGHQYGGGLICSQVNTNLSVTRCIFKDNYAGFGGGAMQLYYSDPAITGCVFANNSVSNSYGGAMYFDHGSPVIANSVFTGNKSSYQGGALYIFNYSSPLIVNSTFTGNYAYVDGGAVYMRNTSTVNLKNAIIWGNTGGGAQAIANEGSATVNVTYSDVQGGYTGAGNINADPAFAQGDDADGYDNLWFTLDDGLALLSDSPAANTGSNAAIPAGIATDILGNNRIVNTTVNMGAYELLRLTSSVALTNTSTVYDGTPKYVDVITEPAGLTALISYNRDGHDVSDPADAGVYQVTVVIDDATHGGIKTGTLTIAKATATIRFENLVHTYDGEEKWADIITTPEGLPVREVYTQNDEEVSVYNAGTYELTATIQDNNYEGTAVETFTINKAPATLNVSGLEYVYDGMAKTVTVTSGPADFENITVTFRQDGNIVAQPVNAGSYEVEAKLENANYAATVSKTLVIAKASQSITFNALTPRTFGDAPVTLDATASSGATVTYTSSNTAVATVSGNQLTLVGAGTTTITAIQAGDQNHGAAANVERALTVTPKQQSITFDALQERTMGERTFSIVASASSGLPVTFTSSNPAVATVSGNTITLVGAGTTVIKANQSGDSRYASAQGVERTLTVRKRTQSITFSALTEKILGETDFQLAATTSSGLVISYASSDPAVATVVGNTVTLRGAGETTITATQQGNAQFDAATPVSQTLVVRLVTGIEAGYDNAVKVYPNPVIDHITVESHGPDNIFSVRDVTGKVVLNPSALLSDGKQHTLDLGSLTSGVYYLSISTGKSIVSKRIVKK</sequence>
<evidence type="ECO:0000256" key="3">
    <source>
        <dbReference type="ARBA" id="ARBA00004613"/>
    </source>
</evidence>
<evidence type="ECO:0000256" key="7">
    <source>
        <dbReference type="ARBA" id="ARBA00023237"/>
    </source>
</evidence>
<evidence type="ECO:0000256" key="5">
    <source>
        <dbReference type="ARBA" id="ARBA00022729"/>
    </source>
</evidence>
<dbReference type="InterPro" id="IPR008964">
    <property type="entry name" value="Invasin/intimin_cell_adhesion"/>
</dbReference>
<dbReference type="GO" id="GO:0009279">
    <property type="term" value="C:cell outer membrane"/>
    <property type="evidence" value="ECO:0007669"/>
    <property type="project" value="UniProtKB-SubCell"/>
</dbReference>
<keyword evidence="11" id="KW-1185">Reference proteome</keyword>
<dbReference type="InterPro" id="IPR012334">
    <property type="entry name" value="Pectin_lyas_fold"/>
</dbReference>
<dbReference type="Gene3D" id="2.160.20.10">
    <property type="entry name" value="Single-stranded right-handed beta-helix, Pectin lyase-like"/>
    <property type="match status" value="2"/>
</dbReference>
<dbReference type="InterPro" id="IPR059226">
    <property type="entry name" value="Choice_anch_Q_dom"/>
</dbReference>
<comment type="subcellular location">
    <subcellularLocation>
        <location evidence="1">Cell envelope</location>
    </subcellularLocation>
    <subcellularLocation>
        <location evidence="2">Cell outer membrane</location>
    </subcellularLocation>
    <subcellularLocation>
        <location evidence="3">Secreted</location>
    </subcellularLocation>
</comment>
<feature type="domain" description="BIG2" evidence="9">
    <location>
        <begin position="1104"/>
        <end position="1182"/>
    </location>
</feature>
<keyword evidence="7" id="KW-0998">Cell outer membrane</keyword>
<dbReference type="InterPro" id="IPR026444">
    <property type="entry name" value="Secre_tail"/>
</dbReference>
<dbReference type="PANTHER" id="PTHR11319">
    <property type="entry name" value="G PROTEIN-COUPLED RECEPTOR-RELATED"/>
    <property type="match status" value="1"/>
</dbReference>
<dbReference type="SUPFAM" id="SSF49373">
    <property type="entry name" value="Invasin/intimin cell-adhesion fragments"/>
    <property type="match status" value="3"/>
</dbReference>
<evidence type="ECO:0000256" key="4">
    <source>
        <dbReference type="ARBA" id="ARBA00022525"/>
    </source>
</evidence>
<dbReference type="EMBL" id="JAHESF010000005">
    <property type="protein sequence ID" value="MBT1696640.1"/>
    <property type="molecule type" value="Genomic_DNA"/>
</dbReference>
<evidence type="ECO:0000256" key="8">
    <source>
        <dbReference type="SAM" id="SignalP"/>
    </source>
</evidence>
<dbReference type="SMART" id="SM00635">
    <property type="entry name" value="BID_2"/>
    <property type="match status" value="2"/>
</dbReference>
<name>A0AAP2GN89_9BACT</name>
<dbReference type="GO" id="GO:0005576">
    <property type="term" value="C:extracellular region"/>
    <property type="evidence" value="ECO:0007669"/>
    <property type="project" value="UniProtKB-SubCell"/>
</dbReference>
<dbReference type="Pfam" id="PF18962">
    <property type="entry name" value="Por_Secre_tail"/>
    <property type="match status" value="1"/>
</dbReference>
<keyword evidence="4" id="KW-0964">Secreted</keyword>
<accession>A0AAP2GN89</accession>
<evidence type="ECO:0000256" key="1">
    <source>
        <dbReference type="ARBA" id="ARBA00004196"/>
    </source>
</evidence>
<dbReference type="Pfam" id="PF02415">
    <property type="entry name" value="Chlam_PMP"/>
    <property type="match status" value="4"/>
</dbReference>
<dbReference type="Gene3D" id="2.60.40.1080">
    <property type="match status" value="3"/>
</dbReference>
<keyword evidence="5 8" id="KW-0732">Signal</keyword>
<feature type="chain" id="PRO_5042842014" evidence="8">
    <location>
        <begin position="24"/>
        <end position="1365"/>
    </location>
</feature>
<protein>
    <submittedName>
        <fullName evidence="10">T9SS type A sorting domain-containing protein</fullName>
    </submittedName>
</protein>
<dbReference type="NCBIfam" id="TIGR04183">
    <property type="entry name" value="Por_Secre_tail"/>
    <property type="match status" value="1"/>
</dbReference>
<gene>
    <name evidence="10" type="ORF">KK083_07135</name>
</gene>
<dbReference type="Pfam" id="PF18887">
    <property type="entry name" value="MBG_3"/>
    <property type="match status" value="3"/>
</dbReference>
<dbReference type="InterPro" id="IPR006626">
    <property type="entry name" value="PbH1"/>
</dbReference>
<dbReference type="SMART" id="SM00710">
    <property type="entry name" value="PbH1"/>
    <property type="match status" value="7"/>
</dbReference>
<dbReference type="NCBIfam" id="TIGR01376">
    <property type="entry name" value="POMP_repeat"/>
    <property type="match status" value="1"/>
</dbReference>
<keyword evidence="6" id="KW-0472">Membrane</keyword>
<dbReference type="InterPro" id="IPR043772">
    <property type="entry name" value="MBG_3"/>
</dbReference>
<evidence type="ECO:0000313" key="10">
    <source>
        <dbReference type="EMBL" id="MBT1696640.1"/>
    </source>
</evidence>
<feature type="domain" description="BIG2" evidence="9">
    <location>
        <begin position="1030"/>
        <end position="1103"/>
    </location>
</feature>
<dbReference type="PANTHER" id="PTHR11319:SF35">
    <property type="entry name" value="OUTER MEMBRANE PROTEIN PMPC-RELATED"/>
    <property type="match status" value="1"/>
</dbReference>
<dbReference type="InterPro" id="IPR011050">
    <property type="entry name" value="Pectin_lyase_fold/virulence"/>
</dbReference>